<evidence type="ECO:0000313" key="4">
    <source>
        <dbReference type="Proteomes" id="UP000571017"/>
    </source>
</evidence>
<comment type="caution">
    <text evidence="3">The sequence shown here is derived from an EMBL/GenBank/DDBJ whole genome shotgun (WGS) entry which is preliminary data.</text>
</comment>
<keyword evidence="4" id="KW-1185">Reference proteome</keyword>
<proteinExistence type="predicted"/>
<organism evidence="3 4">
    <name type="scientific">Halobacillus locisalis</name>
    <dbReference type="NCBI Taxonomy" id="220753"/>
    <lineage>
        <taxon>Bacteria</taxon>
        <taxon>Bacillati</taxon>
        <taxon>Bacillota</taxon>
        <taxon>Bacilli</taxon>
        <taxon>Bacillales</taxon>
        <taxon>Bacillaceae</taxon>
        <taxon>Halobacillus</taxon>
    </lineage>
</organism>
<dbReference type="PANTHER" id="PTHR42776">
    <property type="entry name" value="SERINE PEPTIDASE S9 FAMILY MEMBER"/>
    <property type="match status" value="1"/>
</dbReference>
<protein>
    <submittedName>
        <fullName evidence="3">Prolyl oligopeptidase family serine peptidase</fullName>
    </submittedName>
</protein>
<dbReference type="AlphaFoldDB" id="A0A838CQJ4"/>
<dbReference type="Pfam" id="PF00326">
    <property type="entry name" value="Peptidase_S9"/>
    <property type="match status" value="1"/>
</dbReference>
<dbReference type="InterPro" id="IPR029058">
    <property type="entry name" value="AB_hydrolase_fold"/>
</dbReference>
<evidence type="ECO:0000259" key="2">
    <source>
        <dbReference type="Pfam" id="PF00326"/>
    </source>
</evidence>
<name>A0A838CQJ4_9BACI</name>
<reference evidence="3 4" key="1">
    <citation type="journal article" date="2004" name="Extremophiles">
        <title>Halobacillus locisalis sp. nov., a halophilic bacterium isolated from a marine solar saltern of the Yellow Sea in Korea.</title>
        <authorList>
            <person name="Yoon J.H."/>
            <person name="Kang K.H."/>
            <person name="Oh T.K."/>
            <person name="Park Y.H."/>
        </authorList>
    </citation>
    <scope>NUCLEOTIDE SEQUENCE [LARGE SCALE GENOMIC DNA]</scope>
    <source>
        <strain evidence="3 4">KCTC 3788</strain>
    </source>
</reference>
<accession>A0A838CQJ4</accession>
<dbReference type="InterPro" id="IPR001375">
    <property type="entry name" value="Peptidase_S9_cat"/>
</dbReference>
<evidence type="ECO:0000256" key="1">
    <source>
        <dbReference type="ARBA" id="ARBA00022801"/>
    </source>
</evidence>
<dbReference type="GO" id="GO:0006508">
    <property type="term" value="P:proteolysis"/>
    <property type="evidence" value="ECO:0007669"/>
    <property type="project" value="InterPro"/>
</dbReference>
<gene>
    <name evidence="3" type="ORF">H0266_04865</name>
</gene>
<sequence>MRKYIVFLELFIFLAACRSEATEPFILDQDEFELPESKYSKTTELHKLRYRSDGLKVTGYMVKPKDRNEDFPLLIYARGGNQDYGMMTEEFLSTYLSFWANKGYVVLTTQYRGVDGGEGKEEYGGADIQDVMNLTQVAKELDGINTDRAFLLGQSRGGMMTYLAMKEGIDVQAAASINGSSDLFATYEEREQGMKKMLNELVGPPSEEQAYEDRSATY</sequence>
<dbReference type="Proteomes" id="UP000571017">
    <property type="component" value="Unassembled WGS sequence"/>
</dbReference>
<feature type="domain" description="Peptidase S9 prolyl oligopeptidase catalytic" evidence="2">
    <location>
        <begin position="93"/>
        <end position="216"/>
    </location>
</feature>
<evidence type="ECO:0000313" key="3">
    <source>
        <dbReference type="EMBL" id="MBA2174231.1"/>
    </source>
</evidence>
<dbReference type="EMBL" id="JACEFG010000001">
    <property type="protein sequence ID" value="MBA2174231.1"/>
    <property type="molecule type" value="Genomic_DNA"/>
</dbReference>
<dbReference type="SUPFAM" id="SSF53474">
    <property type="entry name" value="alpha/beta-Hydrolases"/>
    <property type="match status" value="1"/>
</dbReference>
<dbReference type="GO" id="GO:0004252">
    <property type="term" value="F:serine-type endopeptidase activity"/>
    <property type="evidence" value="ECO:0007669"/>
    <property type="project" value="TreeGrafter"/>
</dbReference>
<dbReference type="Gene3D" id="3.40.50.1820">
    <property type="entry name" value="alpha/beta hydrolase"/>
    <property type="match status" value="1"/>
</dbReference>
<keyword evidence="1" id="KW-0378">Hydrolase</keyword>
<dbReference type="PANTHER" id="PTHR42776:SF27">
    <property type="entry name" value="DIPEPTIDYL PEPTIDASE FAMILY MEMBER 6"/>
    <property type="match status" value="1"/>
</dbReference>